<feature type="transmembrane region" description="Helical" evidence="6">
    <location>
        <begin position="247"/>
        <end position="267"/>
    </location>
</feature>
<evidence type="ECO:0000256" key="4">
    <source>
        <dbReference type="ARBA" id="ARBA00022989"/>
    </source>
</evidence>
<keyword evidence="8" id="KW-1185">Reference proteome</keyword>
<keyword evidence="5 6" id="KW-0472">Membrane</keyword>
<evidence type="ECO:0000313" key="8">
    <source>
        <dbReference type="Proteomes" id="UP001291687"/>
    </source>
</evidence>
<feature type="transmembrane region" description="Helical" evidence="6">
    <location>
        <begin position="149"/>
        <end position="171"/>
    </location>
</feature>
<feature type="transmembrane region" description="Helical" evidence="6">
    <location>
        <begin position="34"/>
        <end position="53"/>
    </location>
</feature>
<accession>A0ABU5NAP6</accession>
<evidence type="ECO:0000256" key="5">
    <source>
        <dbReference type="ARBA" id="ARBA00023136"/>
    </source>
</evidence>
<evidence type="ECO:0000256" key="1">
    <source>
        <dbReference type="ARBA" id="ARBA00004141"/>
    </source>
</evidence>
<organism evidence="7 8">
    <name type="scientific">Candidatus Megaera venefica</name>
    <dbReference type="NCBI Taxonomy" id="2055910"/>
    <lineage>
        <taxon>Bacteria</taxon>
        <taxon>Pseudomonadati</taxon>
        <taxon>Pseudomonadota</taxon>
        <taxon>Alphaproteobacteria</taxon>
        <taxon>Rickettsiales</taxon>
        <taxon>Rickettsiaceae</taxon>
        <taxon>Candidatus Megaera</taxon>
    </lineage>
</organism>
<sequence>MFKIAIVVFRECLEIALLLGVIMAVTKPVANSRVYIVLGALIGIVLAAIFALSTRAISTSFGGLGDELFDSCVILLTAAIISWTVVWMQGYTKKIKKDLSKLSENITAGLTSQFMLVLVVATAILREGAEIILFVYSVSSVENLEGTKYLIGIGIGAFAGLTVGIALYLGLMKLAGKYVFTISTILLTLIAAGLAAEAAGILTSSGFIEAYSDQLWDTSWFISNESIMGKILNVTMGYDSKPNGMQIAFYLSSILITVSFMKLRSIISNKYHA</sequence>
<dbReference type="Pfam" id="PF03239">
    <property type="entry name" value="FTR1"/>
    <property type="match status" value="1"/>
</dbReference>
<dbReference type="PANTHER" id="PTHR31632">
    <property type="entry name" value="IRON TRANSPORTER FTH1"/>
    <property type="match status" value="1"/>
</dbReference>
<comment type="similarity">
    <text evidence="2">Belongs to the oxidase-dependent Fe transporter (OFeT) (TC 9.A.10.1) family.</text>
</comment>
<evidence type="ECO:0000256" key="6">
    <source>
        <dbReference type="SAM" id="Phobius"/>
    </source>
</evidence>
<dbReference type="Proteomes" id="UP001291687">
    <property type="component" value="Unassembled WGS sequence"/>
</dbReference>
<feature type="transmembrane region" description="Helical" evidence="6">
    <location>
        <begin position="178"/>
        <end position="202"/>
    </location>
</feature>
<keyword evidence="3 6" id="KW-0812">Transmembrane</keyword>
<proteinExistence type="inferred from homology"/>
<feature type="transmembrane region" description="Helical" evidence="6">
    <location>
        <begin position="73"/>
        <end position="92"/>
    </location>
</feature>
<comment type="caution">
    <text evidence="7">The sequence shown here is derived from an EMBL/GenBank/DDBJ whole genome shotgun (WGS) entry which is preliminary data.</text>
</comment>
<reference evidence="7 8" key="1">
    <citation type="submission" date="2023-03" db="EMBL/GenBank/DDBJ databases">
        <title>Host association and intracellularity evolved multiple times independently in the Rickettsiales.</title>
        <authorList>
            <person name="Castelli M."/>
            <person name="Nardi T."/>
            <person name="Gammuto L."/>
            <person name="Bellinzona G."/>
            <person name="Sabaneyeva E."/>
            <person name="Potekhin A."/>
            <person name="Serra V."/>
            <person name="Petroni G."/>
            <person name="Sassera D."/>
        </authorList>
    </citation>
    <scope>NUCLEOTIDE SEQUENCE [LARGE SCALE GENOMIC DNA]</scope>
    <source>
        <strain evidence="7 8">Sr 2-6</strain>
    </source>
</reference>
<dbReference type="RefSeq" id="WP_322776145.1">
    <property type="nucleotide sequence ID" value="NZ_JARJFB010000007.1"/>
</dbReference>
<evidence type="ECO:0000313" key="7">
    <source>
        <dbReference type="EMBL" id="MEA0970242.1"/>
    </source>
</evidence>
<dbReference type="EMBL" id="JARJFB010000007">
    <property type="protein sequence ID" value="MEA0970242.1"/>
    <property type="molecule type" value="Genomic_DNA"/>
</dbReference>
<dbReference type="InterPro" id="IPR004923">
    <property type="entry name" value="FTR1/Fip1/EfeU"/>
</dbReference>
<feature type="transmembrane region" description="Helical" evidence="6">
    <location>
        <begin position="113"/>
        <end position="137"/>
    </location>
</feature>
<evidence type="ECO:0000256" key="3">
    <source>
        <dbReference type="ARBA" id="ARBA00022692"/>
    </source>
</evidence>
<keyword evidence="4 6" id="KW-1133">Transmembrane helix</keyword>
<dbReference type="PANTHER" id="PTHR31632:SF2">
    <property type="entry name" value="PLASMA MEMBRANE IRON PERMEASE"/>
    <property type="match status" value="1"/>
</dbReference>
<protein>
    <submittedName>
        <fullName evidence="7">FTR1 family iron permease</fullName>
    </submittedName>
</protein>
<name>A0ABU5NAP6_9RICK</name>
<evidence type="ECO:0000256" key="2">
    <source>
        <dbReference type="ARBA" id="ARBA00008333"/>
    </source>
</evidence>
<gene>
    <name evidence="7" type="ORF">Megvenef_00197</name>
</gene>
<comment type="subcellular location">
    <subcellularLocation>
        <location evidence="1">Membrane</location>
        <topology evidence="1">Multi-pass membrane protein</topology>
    </subcellularLocation>
</comment>